<gene>
    <name evidence="1" type="ORF">DSO57_1001624</name>
</gene>
<accession>A0ACC2S063</accession>
<sequence length="76" mass="8797">MLNSEASIEWLIVTTKRSNSRLEESPRVSHVKRLERTSHDLESVPPRASHAKRFKRTSHDLESVPPRVSRDKKVIP</sequence>
<name>A0ACC2S063_9FUNG</name>
<keyword evidence="2" id="KW-1185">Reference proteome</keyword>
<reference evidence="1" key="1">
    <citation type="submission" date="2022-04" db="EMBL/GenBank/DDBJ databases">
        <title>Genome of the entomopathogenic fungus Entomophthora muscae.</title>
        <authorList>
            <person name="Elya C."/>
            <person name="Lovett B.R."/>
            <person name="Lee E."/>
            <person name="Macias A.M."/>
            <person name="Hajek A.E."/>
            <person name="De Bivort B.L."/>
            <person name="Kasson M.T."/>
            <person name="De Fine Licht H.H."/>
            <person name="Stajich J.E."/>
        </authorList>
    </citation>
    <scope>NUCLEOTIDE SEQUENCE</scope>
    <source>
        <strain evidence="1">Berkeley</strain>
    </source>
</reference>
<dbReference type="EMBL" id="QTSX02006393">
    <property type="protein sequence ID" value="KAJ9055641.1"/>
    <property type="molecule type" value="Genomic_DNA"/>
</dbReference>
<protein>
    <submittedName>
        <fullName evidence="1">Uncharacterized protein</fullName>
    </submittedName>
</protein>
<evidence type="ECO:0000313" key="1">
    <source>
        <dbReference type="EMBL" id="KAJ9055641.1"/>
    </source>
</evidence>
<organism evidence="1 2">
    <name type="scientific">Entomophthora muscae</name>
    <dbReference type="NCBI Taxonomy" id="34485"/>
    <lineage>
        <taxon>Eukaryota</taxon>
        <taxon>Fungi</taxon>
        <taxon>Fungi incertae sedis</taxon>
        <taxon>Zoopagomycota</taxon>
        <taxon>Entomophthoromycotina</taxon>
        <taxon>Entomophthoromycetes</taxon>
        <taxon>Entomophthorales</taxon>
        <taxon>Entomophthoraceae</taxon>
        <taxon>Entomophthora</taxon>
    </lineage>
</organism>
<comment type="caution">
    <text evidence="1">The sequence shown here is derived from an EMBL/GenBank/DDBJ whole genome shotgun (WGS) entry which is preliminary data.</text>
</comment>
<proteinExistence type="predicted"/>
<dbReference type="Proteomes" id="UP001165960">
    <property type="component" value="Unassembled WGS sequence"/>
</dbReference>
<evidence type="ECO:0000313" key="2">
    <source>
        <dbReference type="Proteomes" id="UP001165960"/>
    </source>
</evidence>